<proteinExistence type="predicted"/>
<accession>A0A1G8D046</accession>
<evidence type="ECO:0000313" key="1">
    <source>
        <dbReference type="EMBL" id="QYY41975.1"/>
    </source>
</evidence>
<evidence type="ECO:0000313" key="2">
    <source>
        <dbReference type="EMBL" id="SDH50783.1"/>
    </source>
</evidence>
<reference evidence="1 4" key="2">
    <citation type="submission" date="2021-08" db="EMBL/GenBank/DDBJ databases">
        <title>Complete genome sequence of the strain Aneurinibacillus thermoaerophilus CCM 8960.</title>
        <authorList>
            <person name="Musilova J."/>
            <person name="Kourilova X."/>
            <person name="Pernicova I."/>
            <person name="Bezdicek M."/>
            <person name="Lengerova M."/>
            <person name="Obruca S."/>
            <person name="Sedlar K."/>
        </authorList>
    </citation>
    <scope>NUCLEOTIDE SEQUENCE [LARGE SCALE GENOMIC DNA]</scope>
    <source>
        <strain evidence="1 4">CCM 8960</strain>
    </source>
</reference>
<evidence type="ECO:0000313" key="3">
    <source>
        <dbReference type="Proteomes" id="UP000198956"/>
    </source>
</evidence>
<dbReference type="Proteomes" id="UP000826616">
    <property type="component" value="Chromosome"/>
</dbReference>
<evidence type="ECO:0008006" key="5">
    <source>
        <dbReference type="Google" id="ProtNLM"/>
    </source>
</evidence>
<protein>
    <recommendedName>
        <fullName evidence="5">D-glucuronyl C5-epimerase C-terminal domain-containing protein</fullName>
    </recommendedName>
</protein>
<dbReference type="EMBL" id="FNDE01000029">
    <property type="protein sequence ID" value="SDH50783.1"/>
    <property type="molecule type" value="Genomic_DNA"/>
</dbReference>
<dbReference type="AlphaFoldDB" id="A0A1G8D046"/>
<sequence length="515" mass="58924">MIDFGKVLSERRQMKTMIARWFGLLLSLCLFIALATQVSAKEASMAFFPIDLDKDGIPEFRIEASGWVADVTPSVTTDTYEHAVYTHYQYKKGGLSFRLTLARMENGSVLYFVQHTASDRAVSIPLRILAFDPTVVKTAQLSAVPTKTWKQSSYIPPVFSSALYVDGERLFYRIGQAEAYAPLGYTVYKQIREKEQPIKHAQAANGHTFSLVLNADAKTEAVTWGMLGNQPLIRWDNEQAAAKAALLELDKDKKLREDGAYYPNESTYRPYAPGSFYRNPANGDGLHALSFLSTEENGAFFVNLATHLAYAAVKNQNKEGYWETQPRSEWLNKEYKIGYKYMDNRRNADNATFLLRFTQAMPDAAVQHALRKWNAYLTRYIAMHGMKIGKYGVFVPDYVGSAETKRTHTSLNHLVAIMNYLYEAYLRDQDEEKRELGNKLLAGIKATQELWVMPNHNLYYALYPNFTPHPYPDYLDLTRNDLLLSQYFLTRIQGEPDPVLQYLIDNKNKWLDSQQ</sequence>
<evidence type="ECO:0000313" key="4">
    <source>
        <dbReference type="Proteomes" id="UP000826616"/>
    </source>
</evidence>
<organism evidence="2 3">
    <name type="scientific">Aneurinibacillus thermoaerophilus</name>
    <dbReference type="NCBI Taxonomy" id="143495"/>
    <lineage>
        <taxon>Bacteria</taxon>
        <taxon>Bacillati</taxon>
        <taxon>Bacillota</taxon>
        <taxon>Bacilli</taxon>
        <taxon>Bacillales</taxon>
        <taxon>Paenibacillaceae</taxon>
        <taxon>Aneurinibacillus group</taxon>
        <taxon>Aneurinibacillus</taxon>
    </lineage>
</organism>
<dbReference type="Proteomes" id="UP000198956">
    <property type="component" value="Unassembled WGS sequence"/>
</dbReference>
<dbReference type="EMBL" id="CP080764">
    <property type="protein sequence ID" value="QYY41975.1"/>
    <property type="molecule type" value="Genomic_DNA"/>
</dbReference>
<dbReference type="RefSeq" id="WP_057898004.1">
    <property type="nucleotide sequence ID" value="NZ_CP080764.1"/>
</dbReference>
<name>A0A1G8D046_ANETH</name>
<gene>
    <name evidence="1" type="ORF">K3F53_13935</name>
    <name evidence="2" type="ORF">SAMN04489735_102922</name>
</gene>
<keyword evidence="4" id="KW-1185">Reference proteome</keyword>
<dbReference type="GeneID" id="97142479"/>
<reference evidence="2 3" key="1">
    <citation type="submission" date="2016-10" db="EMBL/GenBank/DDBJ databases">
        <authorList>
            <person name="de Groot N.N."/>
        </authorList>
    </citation>
    <scope>NUCLEOTIDE SEQUENCE [LARGE SCALE GENOMIC DNA]</scope>
    <source>
        <strain evidence="2 3">L 420-91</strain>
    </source>
</reference>